<comment type="caution">
    <text evidence="1">The sequence shown here is derived from an EMBL/GenBank/DDBJ whole genome shotgun (WGS) entry which is preliminary data.</text>
</comment>
<dbReference type="Proteomes" id="UP000554766">
    <property type="component" value="Unassembled WGS sequence"/>
</dbReference>
<evidence type="ECO:0000313" key="2">
    <source>
        <dbReference type="Proteomes" id="UP000554766"/>
    </source>
</evidence>
<reference evidence="1 2" key="1">
    <citation type="journal article" date="2020" name="Nat. Commun.">
        <title>The structures of two archaeal type IV pili illuminate evolutionary relationships.</title>
        <authorList>
            <person name="Wang F."/>
            <person name="Baquero D.P."/>
            <person name="Su Z."/>
            <person name="Beltran L.C."/>
            <person name="Prangishvili D."/>
            <person name="Krupovic M."/>
            <person name="Egelman E.H."/>
        </authorList>
    </citation>
    <scope>NUCLEOTIDE SEQUENCE [LARGE SCALE GENOMIC DNA]</scope>
    <source>
        <strain evidence="1 2">2GA</strain>
    </source>
</reference>
<protein>
    <submittedName>
        <fullName evidence="1">Uncharacterized protein</fullName>
    </submittedName>
</protein>
<keyword evidence="2" id="KW-1185">Reference proteome</keyword>
<dbReference type="AlphaFoldDB" id="A0A7L4P9Y8"/>
<evidence type="ECO:0000313" key="1">
    <source>
        <dbReference type="EMBL" id="NYR15277.1"/>
    </source>
</evidence>
<gene>
    <name evidence="1" type="ORF">HC235_04800</name>
</gene>
<proteinExistence type="predicted"/>
<sequence length="101" mass="11236">MSVVDDLVVAYIRRLEELGLSQLADNIFPTAYVFREIEAMSGVPAEVVVERLADAVRDKIRPDVAEEVVGAPAGVAVWLLARRIAMWYLQLAVELGVVRER</sequence>
<dbReference type="EMBL" id="JAAVJF010000002">
    <property type="protein sequence ID" value="NYR15277.1"/>
    <property type="molecule type" value="Genomic_DNA"/>
</dbReference>
<name>A0A7L4P9Y8_9CREN</name>
<dbReference type="OMA" id="WYLQLAV"/>
<organism evidence="1 2">
    <name type="scientific">Pyrobaculum arsenaticum</name>
    <dbReference type="NCBI Taxonomy" id="121277"/>
    <lineage>
        <taxon>Archaea</taxon>
        <taxon>Thermoproteota</taxon>
        <taxon>Thermoprotei</taxon>
        <taxon>Thermoproteales</taxon>
        <taxon>Thermoproteaceae</taxon>
        <taxon>Pyrobaculum</taxon>
    </lineage>
</organism>
<accession>A0A7L4P9Y8</accession>